<dbReference type="InterPro" id="IPR012871">
    <property type="entry name" value="DUF1668_ORYSA"/>
</dbReference>
<proteinExistence type="predicted"/>
<evidence type="ECO:0008006" key="4">
    <source>
        <dbReference type="Google" id="ProtNLM"/>
    </source>
</evidence>
<feature type="region of interest" description="Disordered" evidence="1">
    <location>
        <begin position="1"/>
        <end position="29"/>
    </location>
</feature>
<reference evidence="2 3" key="1">
    <citation type="submission" date="2012-08" db="EMBL/GenBank/DDBJ databases">
        <title>Oryza genome evolution.</title>
        <authorList>
            <person name="Wing R.A."/>
        </authorList>
    </citation>
    <scope>NUCLEOTIDE SEQUENCE</scope>
</reference>
<reference evidence="2" key="3">
    <citation type="submission" date="2015-04" db="UniProtKB">
        <authorList>
            <consortium name="EnsemblPlants"/>
        </authorList>
    </citation>
    <scope>IDENTIFICATION</scope>
</reference>
<organism evidence="2 3">
    <name type="scientific">Leersia perrieri</name>
    <dbReference type="NCBI Taxonomy" id="77586"/>
    <lineage>
        <taxon>Eukaryota</taxon>
        <taxon>Viridiplantae</taxon>
        <taxon>Streptophyta</taxon>
        <taxon>Embryophyta</taxon>
        <taxon>Tracheophyta</taxon>
        <taxon>Spermatophyta</taxon>
        <taxon>Magnoliopsida</taxon>
        <taxon>Liliopsida</taxon>
        <taxon>Poales</taxon>
        <taxon>Poaceae</taxon>
        <taxon>BOP clade</taxon>
        <taxon>Oryzoideae</taxon>
        <taxon>Oryzeae</taxon>
        <taxon>Oryzinae</taxon>
        <taxon>Leersia</taxon>
    </lineage>
</organism>
<reference evidence="3" key="2">
    <citation type="submission" date="2013-12" db="EMBL/GenBank/DDBJ databases">
        <authorList>
            <person name="Yu Y."/>
            <person name="Lee S."/>
            <person name="de Baynast K."/>
            <person name="Wissotski M."/>
            <person name="Liu L."/>
            <person name="Talag J."/>
            <person name="Goicoechea J."/>
            <person name="Angelova A."/>
            <person name="Jetty R."/>
            <person name="Kudrna D."/>
            <person name="Golser W."/>
            <person name="Rivera L."/>
            <person name="Zhang J."/>
            <person name="Wing R."/>
        </authorList>
    </citation>
    <scope>NUCLEOTIDE SEQUENCE</scope>
</reference>
<evidence type="ECO:0000256" key="1">
    <source>
        <dbReference type="SAM" id="MobiDB-lite"/>
    </source>
</evidence>
<dbReference type="PANTHER" id="PTHR33085:SF41">
    <property type="entry name" value="OS12G0624400 PROTEIN"/>
    <property type="match status" value="1"/>
</dbReference>
<dbReference type="SUPFAM" id="SSF50993">
    <property type="entry name" value="Peptidase/esterase 'gauge' domain"/>
    <property type="match status" value="1"/>
</dbReference>
<evidence type="ECO:0000313" key="3">
    <source>
        <dbReference type="Proteomes" id="UP000032180"/>
    </source>
</evidence>
<sequence length="330" mass="37264">MRSTSSSKRQYGADRGSREEEERCVVKRQRPEKRKKHLYLMLDDWEHGYRMHKIDVDSPALSDPRLPEPALLQFGTPPTSQRRYGMCFSALGSSIFATQPPDTPSLVYDTDTGGLTVGSPLPDTLRGGGPGITVSIGGKMYALYAYSTCQPHPFEVMSWATDTDDPSSSSSWSWKTVPSPPPYGEYREITSYAVHPDDRTLFISVRECFVEHGGAKGTYSFDTKHCEWRWHGHWMLPFQERQRLAASYPGIQPTLVYMGGSSFCLLEYVLPEGALFDDASCCSSLLLLRLTIFGLKYDHKGDLRTSIHRTNASYLLSKHDRSYSPVAFWM</sequence>
<protein>
    <recommendedName>
        <fullName evidence="4">DUF1618 domain-containing protein</fullName>
    </recommendedName>
</protein>
<feature type="compositionally biased region" description="Basic and acidic residues" evidence="1">
    <location>
        <begin position="11"/>
        <end position="25"/>
    </location>
</feature>
<dbReference type="HOGENOM" id="CLU_021283_2_0_1"/>
<dbReference type="Gramene" id="LPERR07G23910.1">
    <property type="protein sequence ID" value="LPERR07G23910.1"/>
    <property type="gene ID" value="LPERR07G23910"/>
</dbReference>
<dbReference type="AlphaFoldDB" id="A0A0D9X372"/>
<dbReference type="eggNOG" id="ENOG502R1VY">
    <property type="taxonomic scope" value="Eukaryota"/>
</dbReference>
<dbReference type="EnsemblPlants" id="LPERR07G23910.1">
    <property type="protein sequence ID" value="LPERR07G23910.1"/>
    <property type="gene ID" value="LPERR07G23910"/>
</dbReference>
<dbReference type="Pfam" id="PF07893">
    <property type="entry name" value="DUF1668"/>
    <property type="match status" value="1"/>
</dbReference>
<keyword evidence="3" id="KW-1185">Reference proteome</keyword>
<name>A0A0D9X372_9ORYZ</name>
<dbReference type="PANTHER" id="PTHR33085">
    <property type="entry name" value="OS12G0113100 PROTEIN-RELATED"/>
    <property type="match status" value="1"/>
</dbReference>
<dbReference type="Proteomes" id="UP000032180">
    <property type="component" value="Chromosome 7"/>
</dbReference>
<evidence type="ECO:0000313" key="2">
    <source>
        <dbReference type="EnsemblPlants" id="LPERR07G23910.1"/>
    </source>
</evidence>
<accession>A0A0D9X372</accession>